<name>A0ABN9IBK7_9RALS</name>
<keyword evidence="2" id="KW-1185">Reference proteome</keyword>
<accession>A0ABN9IBK7</accession>
<sequence>MEGAYMSGYTAAADAPLAHPPSHFPFPVVY</sequence>
<evidence type="ECO:0000313" key="1">
    <source>
        <dbReference type="EMBL" id="CAJ0777395.1"/>
    </source>
</evidence>
<dbReference type="EMBL" id="CATYWO010000001">
    <property type="protein sequence ID" value="CAJ0777395.1"/>
    <property type="molecule type" value="Genomic_DNA"/>
</dbReference>
<proteinExistence type="predicted"/>
<organism evidence="1 2">
    <name type="scientific">Ralstonia condita</name>
    <dbReference type="NCBI Taxonomy" id="3058600"/>
    <lineage>
        <taxon>Bacteria</taxon>
        <taxon>Pseudomonadati</taxon>
        <taxon>Pseudomonadota</taxon>
        <taxon>Betaproteobacteria</taxon>
        <taxon>Burkholderiales</taxon>
        <taxon>Burkholderiaceae</taxon>
        <taxon>Ralstonia</taxon>
    </lineage>
</organism>
<evidence type="ECO:0000313" key="2">
    <source>
        <dbReference type="Proteomes" id="UP001189616"/>
    </source>
</evidence>
<protein>
    <submittedName>
        <fullName evidence="1">Uncharacterized protein</fullName>
    </submittedName>
</protein>
<gene>
    <name evidence="1" type="ORF">LMG7141_00620</name>
</gene>
<reference evidence="1 2" key="1">
    <citation type="submission" date="2023-07" db="EMBL/GenBank/DDBJ databases">
        <authorList>
            <person name="Peeters C."/>
        </authorList>
    </citation>
    <scope>NUCLEOTIDE SEQUENCE [LARGE SCALE GENOMIC DNA]</scope>
    <source>
        <strain evidence="1 2">LMG 7141</strain>
    </source>
</reference>
<dbReference type="Proteomes" id="UP001189616">
    <property type="component" value="Unassembled WGS sequence"/>
</dbReference>
<comment type="caution">
    <text evidence="1">The sequence shown here is derived from an EMBL/GenBank/DDBJ whole genome shotgun (WGS) entry which is preliminary data.</text>
</comment>